<dbReference type="AlphaFoldDB" id="A0A6I6HLL5"/>
<dbReference type="CDD" id="cd11731">
    <property type="entry name" value="Lin1944_like_SDR_c"/>
    <property type="match status" value="1"/>
</dbReference>
<dbReference type="NCBIfam" id="NF005754">
    <property type="entry name" value="PRK07578.1"/>
    <property type="match status" value="1"/>
</dbReference>
<protein>
    <submittedName>
        <fullName evidence="3">Short chain dehydrogenase</fullName>
    </submittedName>
</protein>
<dbReference type="Gene3D" id="3.40.50.720">
    <property type="entry name" value="NAD(P)-binding Rossmann-like Domain"/>
    <property type="match status" value="1"/>
</dbReference>
<dbReference type="RefSeq" id="WP_157615044.1">
    <property type="nucleotide sequence ID" value="NZ_CP046622.1"/>
</dbReference>
<accession>A0A6I6HLL5</accession>
<dbReference type="Proteomes" id="UP000425817">
    <property type="component" value="Chromosome"/>
</dbReference>
<dbReference type="InterPro" id="IPR002347">
    <property type="entry name" value="SDR_fam"/>
</dbReference>
<dbReference type="PANTHER" id="PTHR43477:SF1">
    <property type="entry name" value="DIHYDROANTICAPSIN 7-DEHYDROGENASE"/>
    <property type="match status" value="1"/>
</dbReference>
<comment type="similarity">
    <text evidence="1">Belongs to the short-chain dehydrogenases/reductases (SDR) family.</text>
</comment>
<gene>
    <name evidence="3" type="ORF">GOQ09_19585</name>
</gene>
<dbReference type="PRINTS" id="PR00081">
    <property type="entry name" value="GDHRDH"/>
</dbReference>
<dbReference type="InterPro" id="IPR036291">
    <property type="entry name" value="NAD(P)-bd_dom_sf"/>
</dbReference>
<dbReference type="InterPro" id="IPR051122">
    <property type="entry name" value="SDR_DHRS6-like"/>
</dbReference>
<evidence type="ECO:0000256" key="1">
    <source>
        <dbReference type="ARBA" id="ARBA00006484"/>
    </source>
</evidence>
<dbReference type="PANTHER" id="PTHR43477">
    <property type="entry name" value="DIHYDROANTICAPSIN 7-DEHYDROGENASE"/>
    <property type="match status" value="1"/>
</dbReference>
<evidence type="ECO:0000313" key="4">
    <source>
        <dbReference type="Proteomes" id="UP000425817"/>
    </source>
</evidence>
<reference evidence="3 4" key="1">
    <citation type="submission" date="2019-12" db="EMBL/GenBank/DDBJ databases">
        <title>Hybrid Genome Assemblies of two High G+C Isolates from Undergraduate Microbiology Courses.</title>
        <authorList>
            <person name="Ne Ville C.J."/>
            <person name="Enright D."/>
            <person name="Hernandez I."/>
            <person name="Dodsworth J."/>
            <person name="Orwin P.M."/>
        </authorList>
    </citation>
    <scope>NUCLEOTIDE SEQUENCE [LARGE SCALE GENOMIC DNA]</scope>
    <source>
        <strain evidence="3 4">CSUSB</strain>
    </source>
</reference>
<keyword evidence="2" id="KW-0560">Oxidoreductase</keyword>
<proteinExistence type="inferred from homology"/>
<dbReference type="SUPFAM" id="SSF51735">
    <property type="entry name" value="NAD(P)-binding Rossmann-fold domains"/>
    <property type="match status" value="1"/>
</dbReference>
<dbReference type="OrthoDB" id="9787486at2"/>
<dbReference type="Pfam" id="PF13561">
    <property type="entry name" value="adh_short_C2"/>
    <property type="match status" value="1"/>
</dbReference>
<evidence type="ECO:0000256" key="2">
    <source>
        <dbReference type="ARBA" id="ARBA00023002"/>
    </source>
</evidence>
<dbReference type="EMBL" id="CP046622">
    <property type="protein sequence ID" value="QGW83652.1"/>
    <property type="molecule type" value="Genomic_DNA"/>
</dbReference>
<name>A0A6I6HLL5_VARPD</name>
<sequence length="201" mass="20369">MKVLVVGATGAVGSAVAQALTGRGHEVVRAGRTRGDRQVDITSDASVEALYAAVGRVDAIVSAAGGLFFGPLAEMRPADFNIGLQDKLLGQVRLALLGQHVLADGGSITLTTGVAADDPVRGGANAAAVNAAVEGFVKGAAIELARGLRINAVSPTLLTESLAAYGALFPGVETVPAARAALAYVRSVEGPLTGRVFRVWQ</sequence>
<organism evidence="3 4">
    <name type="scientific">Variovorax paradoxus</name>
    <dbReference type="NCBI Taxonomy" id="34073"/>
    <lineage>
        <taxon>Bacteria</taxon>
        <taxon>Pseudomonadati</taxon>
        <taxon>Pseudomonadota</taxon>
        <taxon>Betaproteobacteria</taxon>
        <taxon>Burkholderiales</taxon>
        <taxon>Comamonadaceae</taxon>
        <taxon>Variovorax</taxon>
    </lineage>
</organism>
<dbReference type="GO" id="GO:0016491">
    <property type="term" value="F:oxidoreductase activity"/>
    <property type="evidence" value="ECO:0007669"/>
    <property type="project" value="UniProtKB-KW"/>
</dbReference>
<evidence type="ECO:0000313" key="3">
    <source>
        <dbReference type="EMBL" id="QGW83652.1"/>
    </source>
</evidence>